<evidence type="ECO:0000313" key="3">
    <source>
        <dbReference type="EMBL" id="MDO7787736.1"/>
    </source>
</evidence>
<keyword evidence="1" id="KW-0129">CBS domain</keyword>
<dbReference type="RefSeq" id="WP_304543027.1">
    <property type="nucleotide sequence ID" value="NZ_JARPTC010000016.1"/>
</dbReference>
<evidence type="ECO:0000259" key="2">
    <source>
        <dbReference type="PROSITE" id="PS51371"/>
    </source>
</evidence>
<dbReference type="InterPro" id="IPR000644">
    <property type="entry name" value="CBS_dom"/>
</dbReference>
<reference evidence="3" key="1">
    <citation type="journal article" date="2023" name="J. Hazard. Mater.">
        <title>Anaerobic biodegradation of pyrene and benzo[a]pyrene by a new sulfate-reducing Desulforamulus aquiferis strain DSA.</title>
        <authorList>
            <person name="Zhang Z."/>
            <person name="Sun J."/>
            <person name="Gong X."/>
            <person name="Wang C."/>
            <person name="Wang H."/>
        </authorList>
    </citation>
    <scope>NUCLEOTIDE SEQUENCE</scope>
    <source>
        <strain evidence="3">DSA</strain>
    </source>
</reference>
<dbReference type="Pfam" id="PF00571">
    <property type="entry name" value="CBS"/>
    <property type="match status" value="2"/>
</dbReference>
<gene>
    <name evidence="3" type="ORF">P6N53_10955</name>
</gene>
<protein>
    <submittedName>
        <fullName evidence="3">CBS domain-containing protein</fullName>
    </submittedName>
</protein>
<sequence>MPPVRLVQDIMIPLYDYPAIYDDDTLEEAIKKLKASILEGNLYRSLVVYQRKPGNIKQFMGILSERDILNTIRKNVLGFDREKFSISKAFGLGYGCYADTDPQNGHTCTKVGQSIRPLEQNIVYTNDAVTRARDVMINNSMESVPVFNEYRAVGVISALDVLDALE</sequence>
<dbReference type="EMBL" id="JARPTC010000016">
    <property type="protein sequence ID" value="MDO7787736.1"/>
    <property type="molecule type" value="Genomic_DNA"/>
</dbReference>
<dbReference type="Gene3D" id="3.10.580.10">
    <property type="entry name" value="CBS-domain"/>
    <property type="match status" value="1"/>
</dbReference>
<reference evidence="3" key="2">
    <citation type="submission" date="2023-03" db="EMBL/GenBank/DDBJ databases">
        <authorList>
            <person name="Zhang Z."/>
        </authorList>
    </citation>
    <scope>NUCLEOTIDE SEQUENCE</scope>
    <source>
        <strain evidence="3">DSA</strain>
    </source>
</reference>
<dbReference type="SUPFAM" id="SSF54631">
    <property type="entry name" value="CBS-domain pair"/>
    <property type="match status" value="1"/>
</dbReference>
<proteinExistence type="predicted"/>
<dbReference type="PROSITE" id="PS51371">
    <property type="entry name" value="CBS"/>
    <property type="match status" value="1"/>
</dbReference>
<feature type="domain" description="CBS" evidence="2">
    <location>
        <begin position="11"/>
        <end position="81"/>
    </location>
</feature>
<comment type="caution">
    <text evidence="3">The sequence shown here is derived from an EMBL/GenBank/DDBJ whole genome shotgun (WGS) entry which is preliminary data.</text>
</comment>
<dbReference type="Proteomes" id="UP001172911">
    <property type="component" value="Unassembled WGS sequence"/>
</dbReference>
<keyword evidence="4" id="KW-1185">Reference proteome</keyword>
<dbReference type="InterPro" id="IPR046342">
    <property type="entry name" value="CBS_dom_sf"/>
</dbReference>
<dbReference type="SMART" id="SM00116">
    <property type="entry name" value="CBS"/>
    <property type="match status" value="2"/>
</dbReference>
<name>A0AAW7ZEI5_9FIRM</name>
<organism evidence="3 4">
    <name type="scientific">Desulforamulus aquiferis</name>
    <dbReference type="NCBI Taxonomy" id="1397668"/>
    <lineage>
        <taxon>Bacteria</taxon>
        <taxon>Bacillati</taxon>
        <taxon>Bacillota</taxon>
        <taxon>Clostridia</taxon>
        <taxon>Eubacteriales</taxon>
        <taxon>Peptococcaceae</taxon>
        <taxon>Desulforamulus</taxon>
    </lineage>
</organism>
<accession>A0AAW7ZEI5</accession>
<evidence type="ECO:0000256" key="1">
    <source>
        <dbReference type="PROSITE-ProRule" id="PRU00703"/>
    </source>
</evidence>
<evidence type="ECO:0000313" key="4">
    <source>
        <dbReference type="Proteomes" id="UP001172911"/>
    </source>
</evidence>
<dbReference type="AlphaFoldDB" id="A0AAW7ZEI5"/>